<proteinExistence type="predicted"/>
<dbReference type="Proteomes" id="UP000682733">
    <property type="component" value="Unassembled WGS sequence"/>
</dbReference>
<evidence type="ECO:0000313" key="1">
    <source>
        <dbReference type="EMBL" id="CAF1671375.1"/>
    </source>
</evidence>
<dbReference type="EMBL" id="CAJNOK010074718">
    <property type="protein sequence ID" value="CAF1671375.1"/>
    <property type="molecule type" value="Genomic_DNA"/>
</dbReference>
<evidence type="ECO:0000313" key="2">
    <source>
        <dbReference type="EMBL" id="CAF4546136.1"/>
    </source>
</evidence>
<evidence type="ECO:0000313" key="3">
    <source>
        <dbReference type="Proteomes" id="UP000677228"/>
    </source>
</evidence>
<gene>
    <name evidence="1" type="ORF">OVA965_LOCUS45739</name>
    <name evidence="2" type="ORF">TMI583_LOCUS49516</name>
</gene>
<feature type="non-terminal residue" evidence="1">
    <location>
        <position position="1"/>
    </location>
</feature>
<accession>A0A8S2GC17</accession>
<reference evidence="1" key="1">
    <citation type="submission" date="2021-02" db="EMBL/GenBank/DDBJ databases">
        <authorList>
            <person name="Nowell W R."/>
        </authorList>
    </citation>
    <scope>NUCLEOTIDE SEQUENCE</scope>
</reference>
<dbReference type="EMBL" id="CAJOBA010108536">
    <property type="protein sequence ID" value="CAF4546136.1"/>
    <property type="molecule type" value="Genomic_DNA"/>
</dbReference>
<name>A0A8S2GC17_9BILA</name>
<comment type="caution">
    <text evidence="1">The sequence shown here is derived from an EMBL/GenBank/DDBJ whole genome shotgun (WGS) entry which is preliminary data.</text>
</comment>
<dbReference type="AlphaFoldDB" id="A0A8S2GC17"/>
<protein>
    <submittedName>
        <fullName evidence="1">Uncharacterized protein</fullName>
    </submittedName>
</protein>
<organism evidence="1 3">
    <name type="scientific">Didymodactylos carnosus</name>
    <dbReference type="NCBI Taxonomy" id="1234261"/>
    <lineage>
        <taxon>Eukaryota</taxon>
        <taxon>Metazoa</taxon>
        <taxon>Spiralia</taxon>
        <taxon>Gnathifera</taxon>
        <taxon>Rotifera</taxon>
        <taxon>Eurotatoria</taxon>
        <taxon>Bdelloidea</taxon>
        <taxon>Philodinida</taxon>
        <taxon>Philodinidae</taxon>
        <taxon>Didymodactylos</taxon>
    </lineage>
</organism>
<dbReference type="Proteomes" id="UP000677228">
    <property type="component" value="Unassembled WGS sequence"/>
</dbReference>
<sequence length="72" mass="8306">EPSSSSFILATLFNNQWLLTDSDTQTIYLIDENNQIQKKKSKDISPVNSIRMGNDYLALKFKNPNKLNIFQI</sequence>